<protein>
    <recommendedName>
        <fullName evidence="2">SprT-like domain-containing protein</fullName>
    </recommendedName>
</protein>
<accession>A0A382HFA4</accession>
<sequence length="102" mass="12432">MKSKIKFGARGKNEGEYDWDRDIINLRRSYPSVKEFIVSVLHELHHADQVRKYGRKRFLKKYIQASTMADVDGFDRYSDNKWEKKAENWAKQEFNKRWKNKF</sequence>
<reference evidence="1" key="1">
    <citation type="submission" date="2018-05" db="EMBL/GenBank/DDBJ databases">
        <authorList>
            <person name="Lanie J.A."/>
            <person name="Ng W.-L."/>
            <person name="Kazmierczak K.M."/>
            <person name="Andrzejewski T.M."/>
            <person name="Davidsen T.M."/>
            <person name="Wayne K.J."/>
            <person name="Tettelin H."/>
            <person name="Glass J.I."/>
            <person name="Rusch D."/>
            <person name="Podicherti R."/>
            <person name="Tsui H.-C.T."/>
            <person name="Winkler M.E."/>
        </authorList>
    </citation>
    <scope>NUCLEOTIDE SEQUENCE</scope>
</reference>
<dbReference type="AlphaFoldDB" id="A0A382HFA4"/>
<dbReference type="EMBL" id="UINC01060943">
    <property type="protein sequence ID" value="SVB85988.1"/>
    <property type="molecule type" value="Genomic_DNA"/>
</dbReference>
<evidence type="ECO:0008006" key="2">
    <source>
        <dbReference type="Google" id="ProtNLM"/>
    </source>
</evidence>
<name>A0A382HFA4_9ZZZZ</name>
<evidence type="ECO:0000313" key="1">
    <source>
        <dbReference type="EMBL" id="SVB85988.1"/>
    </source>
</evidence>
<gene>
    <name evidence="1" type="ORF">METZ01_LOCUS238842</name>
</gene>
<proteinExistence type="predicted"/>
<organism evidence="1">
    <name type="scientific">marine metagenome</name>
    <dbReference type="NCBI Taxonomy" id="408172"/>
    <lineage>
        <taxon>unclassified sequences</taxon>
        <taxon>metagenomes</taxon>
        <taxon>ecological metagenomes</taxon>
    </lineage>
</organism>